<name>A0ABS9T9W3_9PSEU</name>
<keyword evidence="1" id="KW-0472">Membrane</keyword>
<evidence type="ECO:0000256" key="1">
    <source>
        <dbReference type="SAM" id="Phobius"/>
    </source>
</evidence>
<dbReference type="RefSeq" id="WP_241035346.1">
    <property type="nucleotide sequence ID" value="NZ_BAAAJF010000023.1"/>
</dbReference>
<feature type="transmembrane region" description="Helical" evidence="1">
    <location>
        <begin position="6"/>
        <end position="31"/>
    </location>
</feature>
<keyword evidence="1" id="KW-1133">Transmembrane helix</keyword>
<gene>
    <name evidence="2" type="ORF">MMF94_06485</name>
</gene>
<protein>
    <submittedName>
        <fullName evidence="2">Uncharacterized protein</fullName>
    </submittedName>
</protein>
<keyword evidence="3" id="KW-1185">Reference proteome</keyword>
<reference evidence="2 3" key="1">
    <citation type="submission" date="2022-03" db="EMBL/GenBank/DDBJ databases">
        <title>Pseudonocardia alaer sp. nov., a novel actinomycete isolated from reed forest soil.</title>
        <authorList>
            <person name="Wang L."/>
        </authorList>
    </citation>
    <scope>NUCLEOTIDE SEQUENCE [LARGE SCALE GENOMIC DNA]</scope>
    <source>
        <strain evidence="2 3">Y-16303</strain>
    </source>
</reference>
<comment type="caution">
    <text evidence="2">The sequence shown here is derived from an EMBL/GenBank/DDBJ whole genome shotgun (WGS) entry which is preliminary data.</text>
</comment>
<proteinExistence type="predicted"/>
<evidence type="ECO:0000313" key="3">
    <source>
        <dbReference type="Proteomes" id="UP001299970"/>
    </source>
</evidence>
<dbReference type="EMBL" id="JAKXMK010000004">
    <property type="protein sequence ID" value="MCH6165322.1"/>
    <property type="molecule type" value="Genomic_DNA"/>
</dbReference>
<organism evidence="2 3">
    <name type="scientific">Pseudonocardia alaniniphila</name>
    <dbReference type="NCBI Taxonomy" id="75291"/>
    <lineage>
        <taxon>Bacteria</taxon>
        <taxon>Bacillati</taxon>
        <taxon>Actinomycetota</taxon>
        <taxon>Actinomycetes</taxon>
        <taxon>Pseudonocardiales</taxon>
        <taxon>Pseudonocardiaceae</taxon>
        <taxon>Pseudonocardia</taxon>
    </lineage>
</organism>
<accession>A0ABS9T9W3</accession>
<evidence type="ECO:0000313" key="2">
    <source>
        <dbReference type="EMBL" id="MCH6165322.1"/>
    </source>
</evidence>
<keyword evidence="1" id="KW-0812">Transmembrane</keyword>
<dbReference type="Proteomes" id="UP001299970">
    <property type="component" value="Unassembled WGS sequence"/>
</dbReference>
<sequence length="72" mass="8173">MFDVSWVFAACMLAGGALIIEALGKIFHLWIVPAIMRKQNMPEAKIHDYLLKQANRVNLLVQILALILKLKK</sequence>